<keyword evidence="2" id="KW-1003">Cell membrane</keyword>
<keyword evidence="5 9" id="KW-1133">Transmembrane helix</keyword>
<dbReference type="AlphaFoldDB" id="A0A0N8VZ77"/>
<keyword evidence="11" id="KW-1185">Reference proteome</keyword>
<protein>
    <recommendedName>
        <fullName evidence="12">Polyprenol-phosphate-mannose-dependent alpha-(1-2)-phosphatidylinositol mannoside mannosyltransferase</fullName>
    </recommendedName>
</protein>
<evidence type="ECO:0000256" key="3">
    <source>
        <dbReference type="ARBA" id="ARBA00022679"/>
    </source>
</evidence>
<keyword evidence="4 9" id="KW-0812">Transmembrane</keyword>
<dbReference type="STRING" id="1544416.Cocul_02102"/>
<keyword evidence="3" id="KW-0808">Transferase</keyword>
<gene>
    <name evidence="10" type="ORF">Cocul_02102</name>
</gene>
<organism evidence="10 11">
    <name type="scientific">Corynebacterium oculi</name>
    <dbReference type="NCBI Taxonomy" id="1544416"/>
    <lineage>
        <taxon>Bacteria</taxon>
        <taxon>Bacillati</taxon>
        <taxon>Actinomycetota</taxon>
        <taxon>Actinomycetes</taxon>
        <taxon>Mycobacteriales</taxon>
        <taxon>Corynebacteriaceae</taxon>
        <taxon>Corynebacterium</taxon>
    </lineage>
</organism>
<dbReference type="GO" id="GO:0016758">
    <property type="term" value="F:hexosyltransferase activity"/>
    <property type="evidence" value="ECO:0007669"/>
    <property type="project" value="InterPro"/>
</dbReference>
<dbReference type="Proteomes" id="UP000050517">
    <property type="component" value="Unassembled WGS sequence"/>
</dbReference>
<feature type="transmembrane region" description="Helical" evidence="9">
    <location>
        <begin position="15"/>
        <end position="35"/>
    </location>
</feature>
<dbReference type="Pfam" id="PF09594">
    <property type="entry name" value="GT87"/>
    <property type="match status" value="1"/>
</dbReference>
<feature type="transmembrane region" description="Helical" evidence="9">
    <location>
        <begin position="376"/>
        <end position="397"/>
    </location>
</feature>
<proteinExistence type="inferred from homology"/>
<feature type="transmembrane region" description="Helical" evidence="9">
    <location>
        <begin position="201"/>
        <end position="223"/>
    </location>
</feature>
<reference evidence="10 11" key="1">
    <citation type="submission" date="2015-10" db="EMBL/GenBank/DDBJ databases">
        <title>Corynebacteirum lowii and Corynebacterium oculi species nova, derived from human clinical disease and and emended description of Corynebacterium mastiditis.</title>
        <authorList>
            <person name="Bernard K."/>
            <person name="Pacheco A.L."/>
            <person name="Mcdougall C."/>
            <person name="Burtx T."/>
            <person name="Weibe D."/>
            <person name="Tyler S."/>
            <person name="Olson A.B."/>
            <person name="Cnockaert M."/>
            <person name="Eguchi H."/>
            <person name="Kuwahara T."/>
            <person name="Nakayama-Imaohji H."/>
            <person name="Boudewijins M."/>
            <person name="Van Hoecke F."/>
            <person name="Bernier A.-M."/>
            <person name="Vandamme P."/>
        </authorList>
    </citation>
    <scope>NUCLEOTIDE SEQUENCE [LARGE SCALE GENOMIC DNA]</scope>
    <source>
        <strain evidence="10 11">NML 130210</strain>
    </source>
</reference>
<evidence type="ECO:0000256" key="7">
    <source>
        <dbReference type="ARBA" id="ARBA00024033"/>
    </source>
</evidence>
<comment type="subcellular location">
    <subcellularLocation>
        <location evidence="1">Cell membrane</location>
        <topology evidence="1">Multi-pass membrane protein</topology>
    </subcellularLocation>
</comment>
<dbReference type="GO" id="GO:0005886">
    <property type="term" value="C:plasma membrane"/>
    <property type="evidence" value="ECO:0007669"/>
    <property type="project" value="UniProtKB-SubCell"/>
</dbReference>
<dbReference type="InterPro" id="IPR018584">
    <property type="entry name" value="GT87"/>
</dbReference>
<evidence type="ECO:0008006" key="12">
    <source>
        <dbReference type="Google" id="ProtNLM"/>
    </source>
</evidence>
<evidence type="ECO:0000256" key="9">
    <source>
        <dbReference type="SAM" id="Phobius"/>
    </source>
</evidence>
<evidence type="ECO:0000256" key="1">
    <source>
        <dbReference type="ARBA" id="ARBA00004651"/>
    </source>
</evidence>
<dbReference type="EMBL" id="LKST01000004">
    <property type="protein sequence ID" value="KQB83130.1"/>
    <property type="molecule type" value="Genomic_DNA"/>
</dbReference>
<feature type="transmembrane region" description="Helical" evidence="9">
    <location>
        <begin position="346"/>
        <end position="364"/>
    </location>
</feature>
<keyword evidence="6 9" id="KW-0472">Membrane</keyword>
<feature type="region of interest" description="Disordered" evidence="8">
    <location>
        <begin position="456"/>
        <end position="481"/>
    </location>
</feature>
<evidence type="ECO:0000313" key="11">
    <source>
        <dbReference type="Proteomes" id="UP000050517"/>
    </source>
</evidence>
<dbReference type="OrthoDB" id="4408895at2"/>
<dbReference type="PATRIC" id="fig|1544416.3.peg.2097"/>
<comment type="similarity">
    <text evidence="7">Belongs to the glycosyltransferase 87 family.</text>
</comment>
<comment type="caution">
    <text evidence="10">The sequence shown here is derived from an EMBL/GenBank/DDBJ whole genome shotgun (WGS) entry which is preliminary data.</text>
</comment>
<feature type="transmembrane region" description="Helical" evidence="9">
    <location>
        <begin position="273"/>
        <end position="295"/>
    </location>
</feature>
<feature type="transmembrane region" description="Helical" evidence="9">
    <location>
        <begin position="72"/>
        <end position="93"/>
    </location>
</feature>
<evidence type="ECO:0000256" key="6">
    <source>
        <dbReference type="ARBA" id="ARBA00023136"/>
    </source>
</evidence>
<evidence type="ECO:0000256" key="4">
    <source>
        <dbReference type="ARBA" id="ARBA00022692"/>
    </source>
</evidence>
<feature type="transmembrane region" description="Helical" evidence="9">
    <location>
        <begin position="99"/>
        <end position="117"/>
    </location>
</feature>
<feature type="transmembrane region" description="Helical" evidence="9">
    <location>
        <begin position="149"/>
        <end position="167"/>
    </location>
</feature>
<name>A0A0N8VZ77_9CORY</name>
<feature type="transmembrane region" description="Helical" evidence="9">
    <location>
        <begin position="174"/>
        <end position="195"/>
    </location>
</feature>
<evidence type="ECO:0000313" key="10">
    <source>
        <dbReference type="EMBL" id="KQB83130.1"/>
    </source>
</evidence>
<feature type="transmembrane region" description="Helical" evidence="9">
    <location>
        <begin position="315"/>
        <end position="339"/>
    </location>
</feature>
<accession>A0A0N8VZ77</accession>
<evidence type="ECO:0000256" key="8">
    <source>
        <dbReference type="SAM" id="MobiDB-lite"/>
    </source>
</evidence>
<sequence length="481" mass="51602">MGSHTSSAAVSSRTLSPAILIVATLMGIANALLWITQTDSDNLATIWTAGEYVRSGDTFKLYSFSAYPDQPFLYLPLLAALIAPLTAVLPFGIAQFLLALAQGFSLVLLMASAYTLWCKRTMPLAWLIPVSLAAWFSSAFQVGSATGHISVLTLAAATWALTVARRFPLLSGLVLGIACSLTMTPLVLIIPLLLWSSTRLAGAWAVVGAGATVVLSALFAGLFSVREWVAALRDVLGGAVIDKENQAFSAIVMGYREPLPRGIDTQVLTSVPVWAHLVPLLIALLVAAATCWAAWLNARYTQEILLVGWLSAAYLASPLLWTHSLLMLVLPIAGILAMVRPRRYQDALWTPLAVVVLLLFWPLASTTSFEDDGMGVPWGGLLATLLITVLFLLAAAVPAREPGRALREASAPRSHTSAVVSHVAAAGAEESAFSAAGDTPDVREWYRRGSQRLRQAWNRRNTEKERAEPTAPSDEGNEYGD</sequence>
<evidence type="ECO:0000256" key="2">
    <source>
        <dbReference type="ARBA" id="ARBA00022475"/>
    </source>
</evidence>
<evidence type="ECO:0000256" key="5">
    <source>
        <dbReference type="ARBA" id="ARBA00022989"/>
    </source>
</evidence>
<dbReference type="RefSeq" id="WP_055123171.1">
    <property type="nucleotide sequence ID" value="NZ_LKST01000004.1"/>
</dbReference>